<name>A0A0B8T5D5_9SPHI</name>
<evidence type="ECO:0000313" key="3">
    <source>
        <dbReference type="Proteomes" id="UP000031802"/>
    </source>
</evidence>
<dbReference type="AlphaFoldDB" id="A0A0B8T5D5"/>
<keyword evidence="1" id="KW-0732">Signal</keyword>
<accession>A0A0B8T5D5</accession>
<sequence length="119" mass="13378">MKKTIKRALPALLLLSMSMALALFGYAKHQIRPFNELHAAIDGKILLSDTTQAITMPKGNEFTGVLVIDDKVDSDHSKIKDKEFKKRVKKMMIRKNATPEDVKKYGTNALNGIMFITTK</sequence>
<dbReference type="Proteomes" id="UP000031802">
    <property type="component" value="Unassembled WGS sequence"/>
</dbReference>
<evidence type="ECO:0000313" key="2">
    <source>
        <dbReference type="EMBL" id="KGE15708.1"/>
    </source>
</evidence>
<organism evidence="2 3">
    <name type="scientific">Sphingobacterium deserti</name>
    <dbReference type="NCBI Taxonomy" id="1229276"/>
    <lineage>
        <taxon>Bacteria</taxon>
        <taxon>Pseudomonadati</taxon>
        <taxon>Bacteroidota</taxon>
        <taxon>Sphingobacteriia</taxon>
        <taxon>Sphingobacteriales</taxon>
        <taxon>Sphingobacteriaceae</taxon>
        <taxon>Sphingobacterium</taxon>
    </lineage>
</organism>
<reference evidence="2 3" key="2">
    <citation type="journal article" date="2015" name="PLoS ONE">
        <title>Whole-Genome Optical Mapping and Finished Genome Sequence of Sphingobacterium deserti sp. nov., a New Species Isolated from the Western Desert of China.</title>
        <authorList>
            <person name="Teng C."/>
            <person name="Zhou Z."/>
            <person name="Molnar I."/>
            <person name="Li X."/>
            <person name="Tang R."/>
            <person name="Chen M."/>
            <person name="Wang L."/>
            <person name="Su S."/>
            <person name="Zhang W."/>
            <person name="Lin M."/>
        </authorList>
    </citation>
    <scope>NUCLEOTIDE SEQUENCE [LARGE SCALE GENOMIC DNA]</scope>
    <source>
        <strain evidence="3">ACCC05744</strain>
    </source>
</reference>
<proteinExistence type="predicted"/>
<gene>
    <name evidence="2" type="ORF">DI53_0486</name>
</gene>
<dbReference type="EMBL" id="JJMU01000008">
    <property type="protein sequence ID" value="KGE15708.1"/>
    <property type="molecule type" value="Genomic_DNA"/>
</dbReference>
<feature type="signal peptide" evidence="1">
    <location>
        <begin position="1"/>
        <end position="22"/>
    </location>
</feature>
<protein>
    <submittedName>
        <fullName evidence="2">Uncharacterized protein</fullName>
    </submittedName>
</protein>
<feature type="chain" id="PRO_5002124157" evidence="1">
    <location>
        <begin position="23"/>
        <end position="119"/>
    </location>
</feature>
<comment type="caution">
    <text evidence="2">The sequence shown here is derived from an EMBL/GenBank/DDBJ whole genome shotgun (WGS) entry which is preliminary data.</text>
</comment>
<reference evidence="3" key="1">
    <citation type="submission" date="2014-04" db="EMBL/GenBank/DDBJ databases">
        <title>Whole-Genome optical mapping and complete genome sequence of Sphingobacterium deserti sp. nov., a new spaces isolated from desert in the west of China.</title>
        <authorList>
            <person name="Teng C."/>
            <person name="Zhou Z."/>
            <person name="Li X."/>
            <person name="Chen M."/>
            <person name="Lin M."/>
            <person name="Wang L."/>
            <person name="Su S."/>
            <person name="Zhang C."/>
            <person name="Zhang W."/>
        </authorList>
    </citation>
    <scope>NUCLEOTIDE SEQUENCE [LARGE SCALE GENOMIC DNA]</scope>
    <source>
        <strain evidence="3">ACCC05744</strain>
    </source>
</reference>
<evidence type="ECO:0000256" key="1">
    <source>
        <dbReference type="SAM" id="SignalP"/>
    </source>
</evidence>
<keyword evidence="3" id="KW-1185">Reference proteome</keyword>
<dbReference type="PATRIC" id="fig|1229276.3.peg.505"/>